<dbReference type="EMBL" id="LJSK01000026">
    <property type="protein sequence ID" value="KPI89335.1"/>
    <property type="molecule type" value="Genomic_DNA"/>
</dbReference>
<dbReference type="VEuPathDB" id="TriTrypDB:Lsey_0026_0310"/>
<feature type="region of interest" description="Disordered" evidence="1">
    <location>
        <begin position="56"/>
        <end position="183"/>
    </location>
</feature>
<keyword evidence="3" id="KW-1185">Reference proteome</keyword>
<organism evidence="2 3">
    <name type="scientific">Leptomonas seymouri</name>
    <dbReference type="NCBI Taxonomy" id="5684"/>
    <lineage>
        <taxon>Eukaryota</taxon>
        <taxon>Discoba</taxon>
        <taxon>Euglenozoa</taxon>
        <taxon>Kinetoplastea</taxon>
        <taxon>Metakinetoplastina</taxon>
        <taxon>Trypanosomatida</taxon>
        <taxon>Trypanosomatidae</taxon>
        <taxon>Leishmaniinae</taxon>
        <taxon>Leptomonas</taxon>
    </lineage>
</organism>
<accession>A0A0N1PFT2</accession>
<dbReference type="OMA" id="VHHGNRD"/>
<reference evidence="2 3" key="1">
    <citation type="journal article" date="2015" name="PLoS Pathog.">
        <title>Leptomonas seymouri: Adaptations to the Dixenous Life Cycle Analyzed by Genome Sequencing, Transcriptome Profiling and Co-infection with Leishmania donovani.</title>
        <authorList>
            <person name="Kraeva N."/>
            <person name="Butenko A."/>
            <person name="Hlavacova J."/>
            <person name="Kostygov A."/>
            <person name="Myskova J."/>
            <person name="Grybchuk D."/>
            <person name="Lestinova T."/>
            <person name="Votypka J."/>
            <person name="Volf P."/>
            <person name="Opperdoes F."/>
            <person name="Flegontov P."/>
            <person name="Lukes J."/>
            <person name="Yurchenko V."/>
        </authorList>
    </citation>
    <scope>NUCLEOTIDE SEQUENCE [LARGE SCALE GENOMIC DNA]</scope>
    <source>
        <strain evidence="2 3">ATCC 30220</strain>
    </source>
</reference>
<gene>
    <name evidence="2" type="ORF">ABL78_1564</name>
</gene>
<dbReference type="Proteomes" id="UP000038009">
    <property type="component" value="Unassembled WGS sequence"/>
</dbReference>
<feature type="compositionally biased region" description="Basic and acidic residues" evidence="1">
    <location>
        <begin position="106"/>
        <end position="116"/>
    </location>
</feature>
<proteinExistence type="predicted"/>
<feature type="compositionally biased region" description="Low complexity" evidence="1">
    <location>
        <begin position="164"/>
        <end position="173"/>
    </location>
</feature>
<sequence length="219" mass="24241">MPLKNKEEVCGKPNQYNLQTLEYDWKELPDTHIQIPLQQPRARHYPLAPLQNAAGGAASPLPRLNPITHQPLLTPAVGPSYTPLPSPSKPAQEEVKYQNPQGRYGNNDDNRKDHVAELFGGVGASPAYNPPPRPPPRPPVEQQRQPVPPPIYPYDVGGRELGRSPSQSPPLSSRAAYGHEGPALPVYHNDGHVVIPWSHDDIRRVVTSNALEAQRSYLR</sequence>
<protein>
    <submittedName>
        <fullName evidence="2">Uncharacterized protein</fullName>
    </submittedName>
</protein>
<comment type="caution">
    <text evidence="2">The sequence shown here is derived from an EMBL/GenBank/DDBJ whole genome shotgun (WGS) entry which is preliminary data.</text>
</comment>
<evidence type="ECO:0000256" key="1">
    <source>
        <dbReference type="SAM" id="MobiDB-lite"/>
    </source>
</evidence>
<dbReference type="AlphaFoldDB" id="A0A0N1PFT2"/>
<evidence type="ECO:0000313" key="3">
    <source>
        <dbReference type="Proteomes" id="UP000038009"/>
    </source>
</evidence>
<evidence type="ECO:0000313" key="2">
    <source>
        <dbReference type="EMBL" id="KPI89335.1"/>
    </source>
</evidence>
<feature type="compositionally biased region" description="Pro residues" evidence="1">
    <location>
        <begin position="128"/>
        <end position="139"/>
    </location>
</feature>
<dbReference type="OrthoDB" id="272612at2759"/>
<name>A0A0N1PFT2_LEPSE</name>